<keyword evidence="5 6" id="KW-0342">GTP-binding</keyword>
<evidence type="ECO:0000313" key="11">
    <source>
        <dbReference type="Proteomes" id="UP000198564"/>
    </source>
</evidence>
<dbReference type="InterPro" id="IPR030394">
    <property type="entry name" value="G_HFLX_dom"/>
</dbReference>
<dbReference type="Gene3D" id="6.10.250.2860">
    <property type="match status" value="1"/>
</dbReference>
<dbReference type="InterPro" id="IPR027417">
    <property type="entry name" value="P-loop_NTPase"/>
</dbReference>
<feature type="binding site" evidence="7">
    <location>
        <begin position="318"/>
        <end position="321"/>
    </location>
    <ligand>
        <name>GTP</name>
        <dbReference type="ChEBI" id="CHEBI:37565"/>
    </ligand>
</feature>
<dbReference type="PRINTS" id="PR00326">
    <property type="entry name" value="GTP1OBG"/>
</dbReference>
<comment type="similarity">
    <text evidence="6">Belongs to the TRAFAC class OBG-HflX-like GTPase superfamily. HflX GTPase family.</text>
</comment>
<name>A0A1H6RX41_9LACT</name>
<dbReference type="Gene3D" id="3.40.50.11060">
    <property type="entry name" value="GTPase HflX, N-terminal domain"/>
    <property type="match status" value="1"/>
</dbReference>
<proteinExistence type="inferred from homology"/>
<feature type="binding site" evidence="8">
    <location>
        <position position="232"/>
    </location>
    <ligand>
        <name>Mg(2+)</name>
        <dbReference type="ChEBI" id="CHEBI:18420"/>
    </ligand>
</feature>
<dbReference type="GO" id="GO:0005737">
    <property type="term" value="C:cytoplasm"/>
    <property type="evidence" value="ECO:0007669"/>
    <property type="project" value="UniProtKB-SubCell"/>
</dbReference>
<protein>
    <recommendedName>
        <fullName evidence="6">GTPase HflX</fullName>
    </recommendedName>
    <alternativeName>
        <fullName evidence="6">GTP-binding protein HflX</fullName>
    </alternativeName>
</protein>
<comment type="subunit">
    <text evidence="6">Monomer. Associates with the 50S ribosomal subunit.</text>
</comment>
<feature type="binding site" evidence="7">
    <location>
        <begin position="230"/>
        <end position="234"/>
    </location>
    <ligand>
        <name>GTP</name>
        <dbReference type="ChEBI" id="CHEBI:37565"/>
    </ligand>
</feature>
<dbReference type="InterPro" id="IPR042108">
    <property type="entry name" value="GTPase_HflX_N_sf"/>
</dbReference>
<dbReference type="NCBIfam" id="TIGR03156">
    <property type="entry name" value="GTP_HflX"/>
    <property type="match status" value="1"/>
</dbReference>
<dbReference type="Proteomes" id="UP000198564">
    <property type="component" value="Unassembled WGS sequence"/>
</dbReference>
<dbReference type="CDD" id="cd01878">
    <property type="entry name" value="HflX"/>
    <property type="match status" value="1"/>
</dbReference>
<keyword evidence="4 8" id="KW-0460">Magnesium</keyword>
<dbReference type="InterPro" id="IPR006073">
    <property type="entry name" value="GTP-bd"/>
</dbReference>
<evidence type="ECO:0000313" key="10">
    <source>
        <dbReference type="EMBL" id="SEI55752.1"/>
    </source>
</evidence>
<dbReference type="InterPro" id="IPR032305">
    <property type="entry name" value="GTP-bd_M"/>
</dbReference>
<dbReference type="Pfam" id="PF01926">
    <property type="entry name" value="MMR_HSR1"/>
    <property type="match status" value="1"/>
</dbReference>
<dbReference type="GO" id="GO:0046872">
    <property type="term" value="F:metal ion binding"/>
    <property type="evidence" value="ECO:0007669"/>
    <property type="project" value="UniProtKB-KW"/>
</dbReference>
<dbReference type="PIRSF" id="PIRSF006809">
    <property type="entry name" value="GTP-binding_hflX_prd"/>
    <property type="match status" value="1"/>
</dbReference>
<feature type="binding site" evidence="7">
    <location>
        <begin position="338"/>
        <end position="340"/>
    </location>
    <ligand>
        <name>GTP</name>
        <dbReference type="ChEBI" id="CHEBI:37565"/>
    </ligand>
</feature>
<comment type="subcellular location">
    <subcellularLocation>
        <location evidence="6">Cytoplasm</location>
    </subcellularLocation>
    <text evidence="6">May associate with membranes.</text>
</comment>
<keyword evidence="1 6" id="KW-0963">Cytoplasm</keyword>
<dbReference type="GO" id="GO:0003924">
    <property type="term" value="F:GTPase activity"/>
    <property type="evidence" value="ECO:0007669"/>
    <property type="project" value="UniProtKB-UniRule"/>
</dbReference>
<dbReference type="Pfam" id="PF16360">
    <property type="entry name" value="GTP-bdg_M"/>
    <property type="match status" value="1"/>
</dbReference>
<dbReference type="HAMAP" id="MF_00900">
    <property type="entry name" value="GTPase_HflX"/>
    <property type="match status" value="1"/>
</dbReference>
<accession>A0A1H6RX41</accession>
<reference evidence="11" key="1">
    <citation type="submission" date="2016-10" db="EMBL/GenBank/DDBJ databases">
        <authorList>
            <person name="Varghese N."/>
            <person name="Submissions S."/>
        </authorList>
    </citation>
    <scope>NUCLEOTIDE SEQUENCE [LARGE SCALE GENOMIC DNA]</scope>
    <source>
        <strain evidence="11">DSM 25751</strain>
    </source>
</reference>
<dbReference type="AlphaFoldDB" id="A0A1H6RX41"/>
<sequence>MEKDKVYEKVIIVGIEKQHEEEAFNYSFDELEQLVENAGGKVVARLSQKRERPDHKTVIGKGKVNELKTLVEELDAQTVVFNLELSPSHVRNIQEIIDTKVIDRIQVILDIFALRAKSKEGRLQVELAQLSYILPRLAGQGVNMSRLGAGIGTRGPGETKLETDRRHIQSQMSDIKHELKKYAAHRKRSREKRKNNNVYQIGLIGYTNAGKSTVLNQLTEADTYEKDQLFATLDPLTRKFELPRGMQVTLTDTVGFIQELPTQLIEAFKSTLEESMDVDLLLHVIDASAANLKAHEQTVLSLLKELGMDEIPTLHVYNKRDLVKGPVPSTLYPNIVISAQDDNDLEGLRRKIEAEMRKNMKVYQLEIPSHRGDLLIEIRQQTLLERQLFDEESQVYYVEGYAKKNSKWLTKH</sequence>
<evidence type="ECO:0000256" key="5">
    <source>
        <dbReference type="ARBA" id="ARBA00023134"/>
    </source>
</evidence>
<keyword evidence="2 8" id="KW-0479">Metal-binding</keyword>
<feature type="binding site" evidence="8">
    <location>
        <position position="212"/>
    </location>
    <ligand>
        <name>Mg(2+)</name>
        <dbReference type="ChEBI" id="CHEBI:18420"/>
    </ligand>
</feature>
<evidence type="ECO:0000256" key="8">
    <source>
        <dbReference type="PIRSR" id="PIRSR006809-2"/>
    </source>
</evidence>
<evidence type="ECO:0000256" key="6">
    <source>
        <dbReference type="HAMAP-Rule" id="MF_00900"/>
    </source>
</evidence>
<dbReference type="GO" id="GO:0005525">
    <property type="term" value="F:GTP binding"/>
    <property type="evidence" value="ECO:0007669"/>
    <property type="project" value="UniProtKB-UniRule"/>
</dbReference>
<dbReference type="STRING" id="1130080.SAMN04488113_10340"/>
<dbReference type="RefSeq" id="WP_091632651.1">
    <property type="nucleotide sequence ID" value="NZ_FNYW01000003.1"/>
</dbReference>
<comment type="cofactor">
    <cofactor evidence="8">
        <name>Mg(2+)</name>
        <dbReference type="ChEBI" id="CHEBI:18420"/>
    </cofactor>
</comment>
<dbReference type="FunFam" id="3.40.50.11060:FF:000001">
    <property type="entry name" value="GTPase HflX"/>
    <property type="match status" value="1"/>
</dbReference>
<evidence type="ECO:0000256" key="2">
    <source>
        <dbReference type="ARBA" id="ARBA00022723"/>
    </source>
</evidence>
<keyword evidence="3 6" id="KW-0547">Nucleotide-binding</keyword>
<feature type="binding site" evidence="7">
    <location>
        <begin position="205"/>
        <end position="212"/>
    </location>
    <ligand>
        <name>GTP</name>
        <dbReference type="ChEBI" id="CHEBI:37565"/>
    </ligand>
</feature>
<dbReference type="OrthoDB" id="9812272at2"/>
<dbReference type="PANTHER" id="PTHR10229:SF0">
    <property type="entry name" value="GTP-BINDING PROTEIN 6-RELATED"/>
    <property type="match status" value="1"/>
</dbReference>
<dbReference type="EMBL" id="FNYW01000003">
    <property type="protein sequence ID" value="SEI55752.1"/>
    <property type="molecule type" value="Genomic_DNA"/>
</dbReference>
<evidence type="ECO:0000256" key="7">
    <source>
        <dbReference type="PIRSR" id="PIRSR006809-1"/>
    </source>
</evidence>
<keyword evidence="11" id="KW-1185">Reference proteome</keyword>
<evidence type="ECO:0000259" key="9">
    <source>
        <dbReference type="PROSITE" id="PS51705"/>
    </source>
</evidence>
<dbReference type="GO" id="GO:0043022">
    <property type="term" value="F:ribosome binding"/>
    <property type="evidence" value="ECO:0007669"/>
    <property type="project" value="TreeGrafter"/>
</dbReference>
<dbReference type="Pfam" id="PF13167">
    <property type="entry name" value="GTP-bdg_N"/>
    <property type="match status" value="1"/>
</dbReference>
<organism evidence="10 11">
    <name type="scientific">Alkalibacterium gilvum</name>
    <dbReference type="NCBI Taxonomy" id="1130080"/>
    <lineage>
        <taxon>Bacteria</taxon>
        <taxon>Bacillati</taxon>
        <taxon>Bacillota</taxon>
        <taxon>Bacilli</taxon>
        <taxon>Lactobacillales</taxon>
        <taxon>Carnobacteriaceae</taxon>
        <taxon>Alkalibacterium</taxon>
    </lineage>
</organism>
<feature type="domain" description="Hflx-type G" evidence="9">
    <location>
        <begin position="199"/>
        <end position="360"/>
    </location>
</feature>
<evidence type="ECO:0000256" key="3">
    <source>
        <dbReference type="ARBA" id="ARBA00022741"/>
    </source>
</evidence>
<dbReference type="SUPFAM" id="SSF52540">
    <property type="entry name" value="P-loop containing nucleoside triphosphate hydrolases"/>
    <property type="match status" value="1"/>
</dbReference>
<feature type="binding site" evidence="7">
    <location>
        <begin position="252"/>
        <end position="255"/>
    </location>
    <ligand>
        <name>GTP</name>
        <dbReference type="ChEBI" id="CHEBI:37565"/>
    </ligand>
</feature>
<gene>
    <name evidence="6" type="primary">hflX</name>
    <name evidence="10" type="ORF">SAMN04488113_10340</name>
</gene>
<dbReference type="InterPro" id="IPR016496">
    <property type="entry name" value="GTPase_HflX"/>
</dbReference>
<evidence type="ECO:0000256" key="1">
    <source>
        <dbReference type="ARBA" id="ARBA00022490"/>
    </source>
</evidence>
<dbReference type="Gene3D" id="3.40.50.300">
    <property type="entry name" value="P-loop containing nucleotide triphosphate hydrolases"/>
    <property type="match status" value="1"/>
</dbReference>
<evidence type="ECO:0000256" key="4">
    <source>
        <dbReference type="ARBA" id="ARBA00022842"/>
    </source>
</evidence>
<comment type="function">
    <text evidence="6">GTPase that associates with the 50S ribosomal subunit and may have a role during protein synthesis or ribosome biogenesis.</text>
</comment>
<dbReference type="InterPro" id="IPR025121">
    <property type="entry name" value="GTPase_HflX_N"/>
</dbReference>
<dbReference type="PANTHER" id="PTHR10229">
    <property type="entry name" value="GTP-BINDING PROTEIN HFLX"/>
    <property type="match status" value="1"/>
</dbReference>
<dbReference type="PROSITE" id="PS51705">
    <property type="entry name" value="G_HFLX"/>
    <property type="match status" value="1"/>
</dbReference>